<reference evidence="1 2" key="1">
    <citation type="submission" date="2020-07" db="EMBL/GenBank/DDBJ databases">
        <title>Sequencing the genomes of 1000 actinobacteria strains.</title>
        <authorList>
            <person name="Klenk H.-P."/>
        </authorList>
    </citation>
    <scope>NUCLEOTIDE SEQUENCE [LARGE SCALE GENOMIC DNA]</scope>
    <source>
        <strain evidence="1 2">LI1</strain>
    </source>
</reference>
<gene>
    <name evidence="1" type="ORF">HNR05_000338</name>
</gene>
<sequence length="44" mass="4625">MAHGMELSSAQAWTIEASRSAPLASALVEAKRIVEEQDACATPP</sequence>
<keyword evidence="2" id="KW-1185">Reference proteome</keyword>
<comment type="caution">
    <text evidence="1">The sequence shown here is derived from an EMBL/GenBank/DDBJ whole genome shotgun (WGS) entry which is preliminary data.</text>
</comment>
<protein>
    <submittedName>
        <fullName evidence="1">Uncharacterized protein</fullName>
    </submittedName>
</protein>
<name>A0A7Z0J4M4_9MICO</name>
<evidence type="ECO:0000313" key="2">
    <source>
        <dbReference type="Proteomes" id="UP000537260"/>
    </source>
</evidence>
<dbReference type="Proteomes" id="UP000537260">
    <property type="component" value="Unassembled WGS sequence"/>
</dbReference>
<evidence type="ECO:0000313" key="1">
    <source>
        <dbReference type="EMBL" id="NYJ18547.1"/>
    </source>
</evidence>
<organism evidence="1 2">
    <name type="scientific">Glaciibacter psychrotolerans</name>
    <dbReference type="NCBI Taxonomy" id="670054"/>
    <lineage>
        <taxon>Bacteria</taxon>
        <taxon>Bacillati</taxon>
        <taxon>Actinomycetota</taxon>
        <taxon>Actinomycetes</taxon>
        <taxon>Micrococcales</taxon>
        <taxon>Microbacteriaceae</taxon>
        <taxon>Glaciibacter</taxon>
    </lineage>
</organism>
<accession>A0A7Z0J4M4</accession>
<dbReference type="EMBL" id="JACCFM010000001">
    <property type="protein sequence ID" value="NYJ18547.1"/>
    <property type="molecule type" value="Genomic_DNA"/>
</dbReference>
<proteinExistence type="predicted"/>
<dbReference type="AlphaFoldDB" id="A0A7Z0J4M4"/>